<dbReference type="InterPro" id="IPR009027">
    <property type="entry name" value="Ribosomal_bL9/RNase_H1_N"/>
</dbReference>
<dbReference type="EMBL" id="LQXV01000144">
    <property type="protein sequence ID" value="KXU09528.1"/>
    <property type="molecule type" value="Genomic_DNA"/>
</dbReference>
<name>A0A060RFF4_9STRE</name>
<dbReference type="GO" id="GO:1990904">
    <property type="term" value="C:ribonucleoprotein complex"/>
    <property type="evidence" value="ECO:0007669"/>
    <property type="project" value="UniProtKB-KW"/>
</dbReference>
<evidence type="ECO:0000256" key="7">
    <source>
        <dbReference type="HAMAP-Rule" id="MF_00503"/>
    </source>
</evidence>
<dbReference type="InterPro" id="IPR020069">
    <property type="entry name" value="Ribosomal_bL9_C"/>
</dbReference>
<dbReference type="InterPro" id="IPR036935">
    <property type="entry name" value="Ribosomal_bL9_N_sf"/>
</dbReference>
<reference evidence="9 15" key="1">
    <citation type="submission" date="2014-02" db="EMBL/GenBank/DDBJ databases">
        <authorList>
            <person name="Manrique M."/>
        </authorList>
    </citation>
    <scope>NUCLEOTIDE SEQUENCE [LARGE SCALE GENOMIC DNA]</scope>
    <source>
        <strain evidence="9 15">LMG17956</strain>
    </source>
</reference>
<evidence type="ECO:0000313" key="15">
    <source>
        <dbReference type="Proteomes" id="UP000027584"/>
    </source>
</evidence>
<dbReference type="GeneID" id="57920972"/>
<evidence type="ECO:0000313" key="10">
    <source>
        <dbReference type="EMBL" id="KXT73075.1"/>
    </source>
</evidence>
<evidence type="ECO:0000256" key="3">
    <source>
        <dbReference type="ARBA" id="ARBA00022884"/>
    </source>
</evidence>
<keyword evidence="3 7" id="KW-0694">RNA-binding</keyword>
<dbReference type="GO" id="GO:0006412">
    <property type="term" value="P:translation"/>
    <property type="evidence" value="ECO:0007669"/>
    <property type="project" value="UniProtKB-UniRule"/>
</dbReference>
<evidence type="ECO:0000256" key="4">
    <source>
        <dbReference type="ARBA" id="ARBA00022980"/>
    </source>
</evidence>
<keyword evidence="4 7" id="KW-0689">Ribosomal protein</keyword>
<dbReference type="GO" id="GO:0005840">
    <property type="term" value="C:ribosome"/>
    <property type="evidence" value="ECO:0007669"/>
    <property type="project" value="UniProtKB-KW"/>
</dbReference>
<keyword evidence="5 7" id="KW-0687">Ribonucleoprotein</keyword>
<reference evidence="16 17" key="3">
    <citation type="submission" date="2016-01" db="EMBL/GenBank/DDBJ databases">
        <title>Highly variable Streptococcus oralis are common among viridans streptococci isolated from primates.</title>
        <authorList>
            <person name="Denapaite D."/>
            <person name="Rieger M."/>
            <person name="Koendgen S."/>
            <person name="Brueckner R."/>
            <person name="Ochigava I."/>
            <person name="Kappeler P."/>
            <person name="Maetz-Rensing K."/>
            <person name="Leendertz F."/>
            <person name="Hakenbeck R."/>
        </authorList>
    </citation>
    <scope>NUCLEOTIDE SEQUENCE [LARGE SCALE GENOMIC DNA]</scope>
    <source>
        <strain evidence="10 16">DD02</strain>
        <strain evidence="11 17">DD03</strain>
    </source>
</reference>
<dbReference type="EMBL" id="LS483409">
    <property type="protein sequence ID" value="SQG80656.1"/>
    <property type="molecule type" value="Genomic_DNA"/>
</dbReference>
<proteinExistence type="inferred from homology"/>
<organism evidence="9 15">
    <name type="scientific">Streptococcus gallolyticus</name>
    <dbReference type="NCBI Taxonomy" id="315405"/>
    <lineage>
        <taxon>Bacteria</taxon>
        <taxon>Bacillati</taxon>
        <taxon>Bacillota</taxon>
        <taxon>Bacilli</taxon>
        <taxon>Lactobacillales</taxon>
        <taxon>Streptococcaceae</taxon>
        <taxon>Streptococcus</taxon>
    </lineage>
</organism>
<evidence type="ECO:0000313" key="17">
    <source>
        <dbReference type="Proteomes" id="UP000071927"/>
    </source>
</evidence>
<dbReference type="FunFam" id="3.40.5.10:FF:000002">
    <property type="entry name" value="50S ribosomal protein L9"/>
    <property type="match status" value="1"/>
</dbReference>
<dbReference type="InterPro" id="IPR020070">
    <property type="entry name" value="Ribosomal_bL9_N"/>
</dbReference>
<protein>
    <recommendedName>
        <fullName evidence="6 7">Large ribosomal subunit protein bL9</fullName>
    </recommendedName>
</protein>
<dbReference type="Proteomes" id="UP000071927">
    <property type="component" value="Unassembled WGS sequence"/>
</dbReference>
<evidence type="ECO:0000256" key="2">
    <source>
        <dbReference type="ARBA" id="ARBA00022730"/>
    </source>
</evidence>
<reference evidence="19" key="5">
    <citation type="submission" date="2016-10" db="EMBL/GenBank/DDBJ databases">
        <authorList>
            <person name="Varghese N."/>
            <person name="Submissions S."/>
        </authorList>
    </citation>
    <scope>NUCLEOTIDE SEQUENCE [LARGE SCALE GENOMIC DNA]</scope>
    <source>
        <strain evidence="19">LMG 15572</strain>
    </source>
</reference>
<dbReference type="Proteomes" id="UP000027584">
    <property type="component" value="Unassembled WGS sequence"/>
</dbReference>
<dbReference type="EMBL" id="LQOF01000028">
    <property type="protein sequence ID" value="KXT73075.1"/>
    <property type="molecule type" value="Genomic_DNA"/>
</dbReference>
<dbReference type="Proteomes" id="UP000183629">
    <property type="component" value="Unassembled WGS sequence"/>
</dbReference>
<dbReference type="PATRIC" id="fig|315405.11.peg.367"/>
<dbReference type="OMA" id="FAIRWTK"/>
<dbReference type="EMBL" id="FPBN01000005">
    <property type="protein sequence ID" value="SFU73849.1"/>
    <property type="molecule type" value="Genomic_DNA"/>
</dbReference>
<accession>A0A060RFF4</accession>
<dbReference type="Gene3D" id="3.40.5.10">
    <property type="entry name" value="Ribosomal protein L9, N-terminal domain"/>
    <property type="match status" value="1"/>
</dbReference>
<dbReference type="EMBL" id="FOGM01000012">
    <property type="protein sequence ID" value="SER94092.1"/>
    <property type="molecule type" value="Genomic_DNA"/>
</dbReference>
<evidence type="ECO:0000313" key="14">
    <source>
        <dbReference type="EMBL" id="SQG80656.1"/>
    </source>
</evidence>
<dbReference type="Proteomes" id="UP000070198">
    <property type="component" value="Unassembled WGS sequence"/>
</dbReference>
<evidence type="ECO:0000313" key="20">
    <source>
        <dbReference type="Proteomes" id="UP000249013"/>
    </source>
</evidence>
<dbReference type="InterPro" id="IPR020594">
    <property type="entry name" value="Ribosomal_bL9_bac/chp"/>
</dbReference>
<dbReference type="PROSITE" id="PS00651">
    <property type="entry name" value="RIBOSOMAL_L9"/>
    <property type="match status" value="1"/>
</dbReference>
<evidence type="ECO:0000313" key="18">
    <source>
        <dbReference type="Proteomes" id="UP000182712"/>
    </source>
</evidence>
<dbReference type="SUPFAM" id="SSF55658">
    <property type="entry name" value="L9 N-domain-like"/>
    <property type="match status" value="1"/>
</dbReference>
<dbReference type="InterPro" id="IPR000244">
    <property type="entry name" value="Ribosomal_bL9"/>
</dbReference>
<dbReference type="InterPro" id="IPR036791">
    <property type="entry name" value="Ribosomal_bL9_C_sf"/>
</dbReference>
<dbReference type="RefSeq" id="WP_009855195.1">
    <property type="nucleotide sequence ID" value="NZ_CP054015.1"/>
</dbReference>
<reference evidence="14 20" key="6">
    <citation type="submission" date="2018-06" db="EMBL/GenBank/DDBJ databases">
        <authorList>
            <consortium name="Pathogen Informatics"/>
            <person name="Doyle S."/>
        </authorList>
    </citation>
    <scope>NUCLEOTIDE SEQUENCE [LARGE SCALE GENOMIC DNA]</scope>
    <source>
        <strain evidence="14 20">NCTC13773</strain>
    </source>
</reference>
<evidence type="ECO:0000256" key="6">
    <source>
        <dbReference type="ARBA" id="ARBA00035292"/>
    </source>
</evidence>
<evidence type="ECO:0000259" key="8">
    <source>
        <dbReference type="PROSITE" id="PS00651"/>
    </source>
</evidence>
<evidence type="ECO:0000313" key="19">
    <source>
        <dbReference type="Proteomes" id="UP000183629"/>
    </source>
</evidence>
<evidence type="ECO:0000313" key="16">
    <source>
        <dbReference type="Proteomes" id="UP000070198"/>
    </source>
</evidence>
<dbReference type="EMBL" id="CCBC010000042">
    <property type="protein sequence ID" value="CDO17010.1"/>
    <property type="molecule type" value="Genomic_DNA"/>
</dbReference>
<dbReference type="Gene3D" id="3.10.430.100">
    <property type="entry name" value="Ribosomal protein L9, C-terminal domain"/>
    <property type="match status" value="1"/>
</dbReference>
<dbReference type="Pfam" id="PF01281">
    <property type="entry name" value="Ribosomal_L9_N"/>
    <property type="match status" value="1"/>
</dbReference>
<dbReference type="NCBIfam" id="TIGR00158">
    <property type="entry name" value="L9"/>
    <property type="match status" value="1"/>
</dbReference>
<evidence type="ECO:0000313" key="11">
    <source>
        <dbReference type="EMBL" id="KXU09528.1"/>
    </source>
</evidence>
<evidence type="ECO:0000313" key="13">
    <source>
        <dbReference type="EMBL" id="SFU73849.1"/>
    </source>
</evidence>
<sequence length="150" mass="16406">MKVIFLADVKGKGKKGEIKEVPTGYAQNFLIKKNLAKEATNQAIGELKGKQKSEEKAQAEILAEAQALKAELEKEATVVKFTEKVGPDGRTFGSITAKKIAEELAKQFGLKINKRSIELDHPIRAIGSVEVPVKLHKEVTAEIKLSIKEA</sequence>
<dbReference type="Proteomes" id="UP000182712">
    <property type="component" value="Unassembled WGS sequence"/>
</dbReference>
<evidence type="ECO:0000313" key="12">
    <source>
        <dbReference type="EMBL" id="SER94092.1"/>
    </source>
</evidence>
<dbReference type="HAMAP" id="MF_00503">
    <property type="entry name" value="Ribosomal_bL9"/>
    <property type="match status" value="1"/>
</dbReference>
<reference evidence="12 18" key="4">
    <citation type="submission" date="2016-10" db="EMBL/GenBank/DDBJ databases">
        <authorList>
            <person name="de Groot N.N."/>
        </authorList>
    </citation>
    <scope>NUCLEOTIDE SEQUENCE [LARGE SCALE GENOMIC DNA]</scope>
    <source>
        <strain evidence="13">LMG 15572</strain>
        <strain evidence="12 18">VTM2R47</strain>
    </source>
</reference>
<feature type="domain" description="Ribosomal protein L9" evidence="8">
    <location>
        <begin position="13"/>
        <end position="40"/>
    </location>
</feature>
<dbReference type="AlphaFoldDB" id="A0A060RFF4"/>
<comment type="function">
    <text evidence="7">Binds to the 23S rRNA.</text>
</comment>
<dbReference type="Pfam" id="PF03948">
    <property type="entry name" value="Ribosomal_L9_C"/>
    <property type="match status" value="1"/>
</dbReference>
<evidence type="ECO:0000313" key="9">
    <source>
        <dbReference type="EMBL" id="CDO17010.1"/>
    </source>
</evidence>
<keyword evidence="2 7" id="KW-0699">rRNA-binding</keyword>
<dbReference type="GO" id="GO:0003735">
    <property type="term" value="F:structural constituent of ribosome"/>
    <property type="evidence" value="ECO:0007669"/>
    <property type="project" value="InterPro"/>
</dbReference>
<dbReference type="PANTHER" id="PTHR21368">
    <property type="entry name" value="50S RIBOSOMAL PROTEIN L9"/>
    <property type="match status" value="1"/>
</dbReference>
<reference evidence="9 15" key="2">
    <citation type="submission" date="2014-05" db="EMBL/GenBank/DDBJ databases">
        <title>Genome sequence of Streptococcus gallolyticus.</title>
        <authorList>
            <person name="Del Campo R."/>
        </authorList>
    </citation>
    <scope>NUCLEOTIDE SEQUENCE [LARGE SCALE GENOMIC DNA]</scope>
    <source>
        <strain evidence="9 15">LMG17956</strain>
    </source>
</reference>
<dbReference type="GO" id="GO:0019843">
    <property type="term" value="F:rRNA binding"/>
    <property type="evidence" value="ECO:0007669"/>
    <property type="project" value="UniProtKB-UniRule"/>
</dbReference>
<evidence type="ECO:0000256" key="5">
    <source>
        <dbReference type="ARBA" id="ARBA00023274"/>
    </source>
</evidence>
<evidence type="ECO:0000256" key="1">
    <source>
        <dbReference type="ARBA" id="ARBA00010605"/>
    </source>
</evidence>
<gene>
    <name evidence="7 14" type="primary">rplI</name>
    <name evidence="9" type="ORF">BN963_SGAL_00189</name>
    <name evidence="14" type="ORF">NCTC13773_02490</name>
    <name evidence="12" type="ORF">SAMN04487840_11243</name>
    <name evidence="13" type="ORF">SAMN05660328_105104</name>
    <name evidence="10" type="ORF">SGADD02_00335</name>
    <name evidence="11" type="ORF">SGADD03_00705</name>
</gene>
<keyword evidence="19" id="KW-1185">Reference proteome</keyword>
<comment type="similarity">
    <text evidence="1 7">Belongs to the bacterial ribosomal protein bL9 family.</text>
</comment>
<dbReference type="Proteomes" id="UP000249013">
    <property type="component" value="Chromosome 1"/>
</dbReference>
<dbReference type="SUPFAM" id="SSF55653">
    <property type="entry name" value="Ribosomal protein L9 C-domain"/>
    <property type="match status" value="1"/>
</dbReference>